<feature type="region of interest" description="Disordered" evidence="1">
    <location>
        <begin position="29"/>
        <end position="51"/>
    </location>
</feature>
<name>A0ABV9E0D2_9ACTN</name>
<accession>A0ABV9E0D2</accession>
<dbReference type="RefSeq" id="WP_378575890.1">
    <property type="nucleotide sequence ID" value="NZ_JBHSFQ010000016.1"/>
</dbReference>
<gene>
    <name evidence="2" type="ORF">ACFO4E_16655</name>
</gene>
<sequence>MSRERGERAVRVRDAVLVLVAAGAMVSGCSGPDDGPAPEPSVSASPPPTGIPELQAAFEELSGLDVPSDAADMEAEGEVSDDGRRYAYRLRFATTRGGAEVICTADNLTALRADGPPSAERRELYGPREDDDEIASVVECRGDHPTDPVMRGVLVVFTEDGTRNDDGTPDGGDEAVVYAYANQTPG</sequence>
<evidence type="ECO:0000256" key="1">
    <source>
        <dbReference type="SAM" id="MobiDB-lite"/>
    </source>
</evidence>
<evidence type="ECO:0008006" key="4">
    <source>
        <dbReference type="Google" id="ProtNLM"/>
    </source>
</evidence>
<evidence type="ECO:0000313" key="2">
    <source>
        <dbReference type="EMBL" id="MFC4563498.1"/>
    </source>
</evidence>
<dbReference type="PROSITE" id="PS51257">
    <property type="entry name" value="PROKAR_LIPOPROTEIN"/>
    <property type="match status" value="1"/>
</dbReference>
<reference evidence="3" key="1">
    <citation type="journal article" date="2019" name="Int. J. Syst. Evol. Microbiol.">
        <title>The Global Catalogue of Microorganisms (GCM) 10K type strain sequencing project: providing services to taxonomists for standard genome sequencing and annotation.</title>
        <authorList>
            <consortium name="The Broad Institute Genomics Platform"/>
            <consortium name="The Broad Institute Genome Sequencing Center for Infectious Disease"/>
            <person name="Wu L."/>
            <person name="Ma J."/>
        </authorList>
    </citation>
    <scope>NUCLEOTIDE SEQUENCE [LARGE SCALE GENOMIC DNA]</scope>
    <source>
        <strain evidence="3">XZYJ18</strain>
    </source>
</reference>
<protein>
    <recommendedName>
        <fullName evidence="4">Lipoprotein</fullName>
    </recommendedName>
</protein>
<dbReference type="EMBL" id="JBHSFQ010000016">
    <property type="protein sequence ID" value="MFC4563498.1"/>
    <property type="molecule type" value="Genomic_DNA"/>
</dbReference>
<dbReference type="Proteomes" id="UP001595923">
    <property type="component" value="Unassembled WGS sequence"/>
</dbReference>
<proteinExistence type="predicted"/>
<evidence type="ECO:0000313" key="3">
    <source>
        <dbReference type="Proteomes" id="UP001595923"/>
    </source>
</evidence>
<comment type="caution">
    <text evidence="2">The sequence shown here is derived from an EMBL/GenBank/DDBJ whole genome shotgun (WGS) entry which is preliminary data.</text>
</comment>
<feature type="compositionally biased region" description="Pro residues" evidence="1">
    <location>
        <begin position="35"/>
        <end position="50"/>
    </location>
</feature>
<organism evidence="2 3">
    <name type="scientific">Nocardiopsis mangrovi</name>
    <dbReference type="NCBI Taxonomy" id="1179818"/>
    <lineage>
        <taxon>Bacteria</taxon>
        <taxon>Bacillati</taxon>
        <taxon>Actinomycetota</taxon>
        <taxon>Actinomycetes</taxon>
        <taxon>Streptosporangiales</taxon>
        <taxon>Nocardiopsidaceae</taxon>
        <taxon>Nocardiopsis</taxon>
    </lineage>
</organism>
<keyword evidence="3" id="KW-1185">Reference proteome</keyword>